<evidence type="ECO:0000313" key="2">
    <source>
        <dbReference type="EMBL" id="KGE89202.1"/>
    </source>
</evidence>
<feature type="transmembrane region" description="Helical" evidence="1">
    <location>
        <begin position="77"/>
        <end position="96"/>
    </location>
</feature>
<sequence length="318" mass="35971">MASVLLAFYILLVRGSVFFVPVDMAPHGAGPFSIWVYDWIGHSGQLPSIVAMVLLLLQGFYLNYLVMEHRLASEVSLFPGVFYVLICSLLPSFHYLSPVLMGNTFFLIVMGEVFATYKNNRAADRIFNIGFWSGVGFLFYPSFLLLLLFGFSGLNILRAFKVRERLMAITGLFVPVFLTGAWAFWNGWYPAYLQMLSNSFEWLSYVAAAPARVYRDLGIMSALVLVVLFSHRSYMLKQNIEVQRKISIVYWGLIITTLSLVFQADIQLDHLLITAAPIGLLLSLNFVRMPGRMAEVLHLLLLVIALALQFQPMIFPDL</sequence>
<feature type="transmembrane region" description="Helical" evidence="1">
    <location>
        <begin position="296"/>
        <end position="315"/>
    </location>
</feature>
<dbReference type="STRING" id="1524460.IX84_05455"/>
<feature type="transmembrane region" description="Helical" evidence="1">
    <location>
        <begin position="270"/>
        <end position="287"/>
    </location>
</feature>
<feature type="transmembrane region" description="Helical" evidence="1">
    <location>
        <begin position="166"/>
        <end position="185"/>
    </location>
</feature>
<organism evidence="2 3">
    <name type="scientific">Phaeodactylibacter xiamenensis</name>
    <dbReference type="NCBI Taxonomy" id="1524460"/>
    <lineage>
        <taxon>Bacteria</taxon>
        <taxon>Pseudomonadati</taxon>
        <taxon>Bacteroidota</taxon>
        <taxon>Saprospiria</taxon>
        <taxon>Saprospirales</taxon>
        <taxon>Haliscomenobacteraceae</taxon>
        <taxon>Phaeodactylibacter</taxon>
    </lineage>
</organism>
<keyword evidence="3" id="KW-1185">Reference proteome</keyword>
<feature type="transmembrane region" description="Helical" evidence="1">
    <location>
        <begin position="248"/>
        <end position="264"/>
    </location>
</feature>
<dbReference type="AlphaFoldDB" id="A0A098SDV0"/>
<protein>
    <recommendedName>
        <fullName evidence="4">Beta-carotene 15,15'-monooxygenase</fullName>
    </recommendedName>
</protein>
<comment type="caution">
    <text evidence="2">The sequence shown here is derived from an EMBL/GenBank/DDBJ whole genome shotgun (WGS) entry which is preliminary data.</text>
</comment>
<proteinExistence type="predicted"/>
<name>A0A098SDV0_9BACT</name>
<accession>A0A098SDV0</accession>
<feature type="transmembrane region" description="Helical" evidence="1">
    <location>
        <begin position="129"/>
        <end position="154"/>
    </location>
</feature>
<evidence type="ECO:0000256" key="1">
    <source>
        <dbReference type="SAM" id="Phobius"/>
    </source>
</evidence>
<evidence type="ECO:0008006" key="4">
    <source>
        <dbReference type="Google" id="ProtNLM"/>
    </source>
</evidence>
<gene>
    <name evidence="2" type="ORF">IX84_05455</name>
</gene>
<feature type="transmembrane region" description="Helical" evidence="1">
    <location>
        <begin position="43"/>
        <end position="65"/>
    </location>
</feature>
<keyword evidence="1" id="KW-0472">Membrane</keyword>
<keyword evidence="1" id="KW-1133">Transmembrane helix</keyword>
<keyword evidence="1" id="KW-0812">Transmembrane</keyword>
<dbReference type="EMBL" id="JPOS01000012">
    <property type="protein sequence ID" value="KGE89202.1"/>
    <property type="molecule type" value="Genomic_DNA"/>
</dbReference>
<evidence type="ECO:0000313" key="3">
    <source>
        <dbReference type="Proteomes" id="UP000029736"/>
    </source>
</evidence>
<dbReference type="Proteomes" id="UP000029736">
    <property type="component" value="Unassembled WGS sequence"/>
</dbReference>
<dbReference type="OrthoDB" id="981402at2"/>
<dbReference type="RefSeq" id="WP_044217127.1">
    <property type="nucleotide sequence ID" value="NZ_JBKAGJ010000001.1"/>
</dbReference>
<reference evidence="2 3" key="1">
    <citation type="journal article" date="2014" name="Int. J. Syst. Evol. Microbiol.">
        <title>Phaeodactylibacter xiamenensis gen. nov., sp. nov., a member of the family Saprospiraceae isolated from the marine alga Phaeodactylum tricornutum.</title>
        <authorList>
            <person name="Chen Z.Jr."/>
            <person name="Lei X."/>
            <person name="Lai Q."/>
            <person name="Li Y."/>
            <person name="Zhang B."/>
            <person name="Zhang J."/>
            <person name="Zhang H."/>
            <person name="Yang L."/>
            <person name="Zheng W."/>
            <person name="Tian Y."/>
            <person name="Yu Z."/>
            <person name="Xu H.Jr."/>
            <person name="Zheng T."/>
        </authorList>
    </citation>
    <scope>NUCLEOTIDE SEQUENCE [LARGE SCALE GENOMIC DNA]</scope>
    <source>
        <strain evidence="2 3">KD52</strain>
    </source>
</reference>